<evidence type="ECO:0000313" key="6">
    <source>
        <dbReference type="Proteomes" id="UP000594873"/>
    </source>
</evidence>
<evidence type="ECO:0000256" key="3">
    <source>
        <dbReference type="PROSITE-ProRule" id="PRU00023"/>
    </source>
</evidence>
<dbReference type="PROSITE" id="PS50297">
    <property type="entry name" value="ANK_REP_REGION"/>
    <property type="match status" value="1"/>
</dbReference>
<dbReference type="PANTHER" id="PTHR24171">
    <property type="entry name" value="ANKYRIN REPEAT DOMAIN-CONTAINING PROTEIN 39-RELATED"/>
    <property type="match status" value="1"/>
</dbReference>
<evidence type="ECO:0000256" key="4">
    <source>
        <dbReference type="SAM" id="SignalP"/>
    </source>
</evidence>
<evidence type="ECO:0000256" key="1">
    <source>
        <dbReference type="ARBA" id="ARBA00022737"/>
    </source>
</evidence>
<accession>A0A7T2LLJ3</accession>
<reference evidence="5 6" key="1">
    <citation type="submission" date="2020-11" db="EMBL/GenBank/DDBJ databases">
        <title>Genome seq and assembly of Sphingosinicella sp.</title>
        <authorList>
            <person name="Chhetri G."/>
        </authorList>
    </citation>
    <scope>NUCLEOTIDE SEQUENCE [LARGE SCALE GENOMIC DNA]</scope>
    <source>
        <strain evidence="5 6">UDD2</strain>
    </source>
</reference>
<gene>
    <name evidence="5" type="ORF">IC614_09440</name>
</gene>
<keyword evidence="1" id="KW-0677">Repeat</keyword>
<dbReference type="EMBL" id="CP065592">
    <property type="protein sequence ID" value="QPQ54551.1"/>
    <property type="molecule type" value="Genomic_DNA"/>
</dbReference>
<dbReference type="Pfam" id="PF12796">
    <property type="entry name" value="Ank_2"/>
    <property type="match status" value="1"/>
</dbReference>
<organism evidence="5 6">
    <name type="scientific">Allosphingosinicella flava</name>
    <dbReference type="NCBI Taxonomy" id="2771430"/>
    <lineage>
        <taxon>Bacteria</taxon>
        <taxon>Pseudomonadati</taxon>
        <taxon>Pseudomonadota</taxon>
        <taxon>Alphaproteobacteria</taxon>
        <taxon>Sphingomonadales</taxon>
        <taxon>Sphingomonadaceae</taxon>
        <taxon>Allosphingosinicella</taxon>
    </lineage>
</organism>
<name>A0A7T2LLJ3_9SPHN</name>
<dbReference type="AlphaFoldDB" id="A0A7T2LLJ3"/>
<dbReference type="Proteomes" id="UP000594873">
    <property type="component" value="Chromosome"/>
</dbReference>
<protein>
    <submittedName>
        <fullName evidence="5">Ankyrin repeat domain-containing protein</fullName>
    </submittedName>
</protein>
<dbReference type="SUPFAM" id="SSF48403">
    <property type="entry name" value="Ankyrin repeat"/>
    <property type="match status" value="1"/>
</dbReference>
<dbReference type="KEGG" id="sflv:IC614_09440"/>
<dbReference type="Gene3D" id="1.25.40.20">
    <property type="entry name" value="Ankyrin repeat-containing domain"/>
    <property type="match status" value="1"/>
</dbReference>
<dbReference type="InterPro" id="IPR036770">
    <property type="entry name" value="Ankyrin_rpt-contain_sf"/>
</dbReference>
<sequence length="199" mass="21348">MRVRLLSLAAMGAAICLTAPAPAQRVSDGYTFLKAIREGDGAKANALVTAPGSIVLTYKDPSTGEAAIHEVVKRRDVAWLNYLLGKGAKADLQSRSGDTAFTLVAQMGWIGGAEILVAHRANVNATDSRGQTPLILAVQGRDLPMVRFLLDAGADPRVSDRIAGYNALDYARRDNRAEAILRLLENPKPKQKDIVGPKF</sequence>
<proteinExistence type="predicted"/>
<feature type="chain" id="PRO_5032568045" evidence="4">
    <location>
        <begin position="24"/>
        <end position="199"/>
    </location>
</feature>
<evidence type="ECO:0000256" key="2">
    <source>
        <dbReference type="ARBA" id="ARBA00023043"/>
    </source>
</evidence>
<keyword evidence="4" id="KW-0732">Signal</keyword>
<dbReference type="SMART" id="SM00248">
    <property type="entry name" value="ANK"/>
    <property type="match status" value="4"/>
</dbReference>
<feature type="repeat" description="ANK" evidence="3">
    <location>
        <begin position="129"/>
        <end position="161"/>
    </location>
</feature>
<keyword evidence="2 3" id="KW-0040">ANK repeat</keyword>
<evidence type="ECO:0000313" key="5">
    <source>
        <dbReference type="EMBL" id="QPQ54551.1"/>
    </source>
</evidence>
<dbReference type="RefSeq" id="WP_200971077.1">
    <property type="nucleotide sequence ID" value="NZ_CP065592.1"/>
</dbReference>
<dbReference type="PROSITE" id="PS50088">
    <property type="entry name" value="ANK_REPEAT"/>
    <property type="match status" value="1"/>
</dbReference>
<feature type="signal peptide" evidence="4">
    <location>
        <begin position="1"/>
        <end position="23"/>
    </location>
</feature>
<keyword evidence="6" id="KW-1185">Reference proteome</keyword>
<dbReference type="InterPro" id="IPR002110">
    <property type="entry name" value="Ankyrin_rpt"/>
</dbReference>